<comment type="caution">
    <text evidence="1">The sequence shown here is derived from an EMBL/GenBank/DDBJ whole genome shotgun (WGS) entry which is preliminary data.</text>
</comment>
<dbReference type="AlphaFoldDB" id="A0A2V3ZMA0"/>
<gene>
    <name evidence="1" type="ORF">DIT71_08680</name>
</gene>
<reference evidence="2" key="1">
    <citation type="submission" date="2018-05" db="EMBL/GenBank/DDBJ databases">
        <authorList>
            <person name="Lu D."/>
        </authorList>
    </citation>
    <scope>NUCLEOTIDE SEQUENCE [LARGE SCALE GENOMIC DNA]</scope>
    <source>
        <strain evidence="2">F01</strain>
    </source>
</reference>
<evidence type="ECO:0000313" key="2">
    <source>
        <dbReference type="Proteomes" id="UP000253987"/>
    </source>
</evidence>
<accession>A0A2V3ZMA0</accession>
<keyword evidence="2" id="KW-1185">Reference proteome</keyword>
<sequence length="242" mass="27196">MTVGSGLAIFAATAAAASELRFSGEATAIDSDRVIYEERYLVEGECSDGVFRPQAQTVTYVRDEDNQFAEKTLRYDESLLRPTVDFRQPDFNEVMQITNQDDDEMEIEWQTPEGGMESFSVDVTDSLVADAGFDHLVRQNWSAVTSGERVEFDFLAPTRGKAYGFVLEPADDDRIDAAYTVRIKPSGTILGFLVDPILLGYNEDGFLTDYLGLSNIRKNKDSNYTAHIRYTMESRPDCELTR</sequence>
<organism evidence="1 2">
    <name type="scientific">Marinobacter vulgaris</name>
    <dbReference type="NCBI Taxonomy" id="1928331"/>
    <lineage>
        <taxon>Bacteria</taxon>
        <taxon>Pseudomonadati</taxon>
        <taxon>Pseudomonadota</taxon>
        <taxon>Gammaproteobacteria</taxon>
        <taxon>Pseudomonadales</taxon>
        <taxon>Marinobacteraceae</taxon>
        <taxon>Marinobacter</taxon>
    </lineage>
</organism>
<dbReference type="Proteomes" id="UP000253987">
    <property type="component" value="Unassembled WGS sequence"/>
</dbReference>
<reference evidence="1 2" key="2">
    <citation type="submission" date="2018-06" db="EMBL/GenBank/DDBJ databases">
        <title>Marinobactersediminissp. nov, a moderately halophilic bacterium isolated from marine solar saltern.</title>
        <authorList>
            <person name="Zhang Y."/>
        </authorList>
    </citation>
    <scope>NUCLEOTIDE SEQUENCE [LARGE SCALE GENOMIC DNA]</scope>
    <source>
        <strain evidence="1 2">F01</strain>
    </source>
</reference>
<dbReference type="EMBL" id="QFWX01000003">
    <property type="protein sequence ID" value="PXX92048.1"/>
    <property type="molecule type" value="Genomic_DNA"/>
</dbReference>
<name>A0A2V3ZMA0_9GAMM</name>
<protein>
    <submittedName>
        <fullName evidence="1">Uncharacterized protein</fullName>
    </submittedName>
</protein>
<dbReference type="OrthoDB" id="1491713at2"/>
<proteinExistence type="predicted"/>
<evidence type="ECO:0000313" key="1">
    <source>
        <dbReference type="EMBL" id="PXX92048.1"/>
    </source>
</evidence>